<keyword evidence="1" id="KW-0812">Transmembrane</keyword>
<name>A0ABN1TK68_9ACTN</name>
<evidence type="ECO:0008006" key="4">
    <source>
        <dbReference type="Google" id="ProtNLM"/>
    </source>
</evidence>
<organism evidence="2 3">
    <name type="scientific">Kitasatospora arboriphila</name>
    <dbReference type="NCBI Taxonomy" id="258052"/>
    <lineage>
        <taxon>Bacteria</taxon>
        <taxon>Bacillati</taxon>
        <taxon>Actinomycetota</taxon>
        <taxon>Actinomycetes</taxon>
        <taxon>Kitasatosporales</taxon>
        <taxon>Streptomycetaceae</taxon>
        <taxon>Kitasatospora</taxon>
    </lineage>
</organism>
<proteinExistence type="predicted"/>
<keyword evidence="3" id="KW-1185">Reference proteome</keyword>
<protein>
    <recommendedName>
        <fullName evidence="4">DUF2637 domain-containing protein</fullName>
    </recommendedName>
</protein>
<sequence length="120" mass="12621">MTSDAAPRPRRIPALLAPAFDNMLSRAYLVLVAAAVGLDVHATYVIHNPSFAGLWLALATAPFGLLAMPLPAVFWDTPVEWIGPLLQLATAVTAGLVNAVYLGRMVAGNRATARDGRTAA</sequence>
<dbReference type="EMBL" id="BAAALD010000036">
    <property type="protein sequence ID" value="GAA1091492.1"/>
    <property type="molecule type" value="Genomic_DNA"/>
</dbReference>
<keyword evidence="1" id="KW-0472">Membrane</keyword>
<evidence type="ECO:0000313" key="2">
    <source>
        <dbReference type="EMBL" id="GAA1091492.1"/>
    </source>
</evidence>
<dbReference type="InterPro" id="IPR057702">
    <property type="entry name" value="DUF7942"/>
</dbReference>
<reference evidence="2 3" key="1">
    <citation type="journal article" date="2019" name="Int. J. Syst. Evol. Microbiol.">
        <title>The Global Catalogue of Microorganisms (GCM) 10K type strain sequencing project: providing services to taxonomists for standard genome sequencing and annotation.</title>
        <authorList>
            <consortium name="The Broad Institute Genomics Platform"/>
            <consortium name="The Broad Institute Genome Sequencing Center for Infectious Disease"/>
            <person name="Wu L."/>
            <person name="Ma J."/>
        </authorList>
    </citation>
    <scope>NUCLEOTIDE SEQUENCE [LARGE SCALE GENOMIC DNA]</scope>
    <source>
        <strain evidence="2 3">JCM 13002</strain>
    </source>
</reference>
<accession>A0ABN1TK68</accession>
<comment type="caution">
    <text evidence="2">The sequence shown here is derived from an EMBL/GenBank/DDBJ whole genome shotgun (WGS) entry which is preliminary data.</text>
</comment>
<dbReference type="RefSeq" id="WP_344624937.1">
    <property type="nucleotide sequence ID" value="NZ_BAAALD010000036.1"/>
</dbReference>
<feature type="transmembrane region" description="Helical" evidence="1">
    <location>
        <begin position="53"/>
        <end position="75"/>
    </location>
</feature>
<evidence type="ECO:0000313" key="3">
    <source>
        <dbReference type="Proteomes" id="UP001499987"/>
    </source>
</evidence>
<keyword evidence="1" id="KW-1133">Transmembrane helix</keyword>
<gene>
    <name evidence="2" type="ORF">GCM10009663_39120</name>
</gene>
<dbReference type="Pfam" id="PF25637">
    <property type="entry name" value="DUF7942"/>
    <property type="match status" value="1"/>
</dbReference>
<evidence type="ECO:0000256" key="1">
    <source>
        <dbReference type="SAM" id="Phobius"/>
    </source>
</evidence>
<dbReference type="NCBIfam" id="NF046119">
    <property type="entry name" value="memb_SCO4225"/>
    <property type="match status" value="1"/>
</dbReference>
<dbReference type="Proteomes" id="UP001499987">
    <property type="component" value="Unassembled WGS sequence"/>
</dbReference>
<feature type="transmembrane region" description="Helical" evidence="1">
    <location>
        <begin position="81"/>
        <end position="102"/>
    </location>
</feature>
<feature type="transmembrane region" description="Helical" evidence="1">
    <location>
        <begin position="27"/>
        <end position="46"/>
    </location>
</feature>